<sequence length="251" mass="28894">LILPAPIILRLMRSLTGRADLRRHYAKILTDGNYLRRAVRAWLAETLIGWHRAGRVSDRRAMKLTRRPGRFFGHLPFSILPAALHRFCTDRRYAAEKLRYLFVRPVRLFFNAEAREQWLRDMVAEGRKKHMLSEEDAGQILSRIKEPFIQKYLKALAVHLCTLPVTQIVSVAVAIIYVLSHPELTWEQASLAAGAILIAFQITPISPGSLVRGLYVVYLVVRERNFKDYNIAVFLGFFKYVGYLAFPIQMG</sequence>
<accession>X1L6H1</accession>
<comment type="caution">
    <text evidence="2">The sequence shown here is derived from an EMBL/GenBank/DDBJ whole genome shotgun (WGS) entry which is preliminary data.</text>
</comment>
<feature type="transmembrane region" description="Helical" evidence="1">
    <location>
        <begin position="191"/>
        <end position="217"/>
    </location>
</feature>
<feature type="transmembrane region" description="Helical" evidence="1">
    <location>
        <begin position="229"/>
        <end position="248"/>
    </location>
</feature>
<evidence type="ECO:0000313" key="2">
    <source>
        <dbReference type="EMBL" id="GAH89768.1"/>
    </source>
</evidence>
<feature type="transmembrane region" description="Helical" evidence="1">
    <location>
        <begin position="152"/>
        <end position="179"/>
    </location>
</feature>
<dbReference type="AlphaFoldDB" id="X1L6H1"/>
<proteinExistence type="predicted"/>
<organism evidence="2">
    <name type="scientific">marine sediment metagenome</name>
    <dbReference type="NCBI Taxonomy" id="412755"/>
    <lineage>
        <taxon>unclassified sequences</taxon>
        <taxon>metagenomes</taxon>
        <taxon>ecological metagenomes</taxon>
    </lineage>
</organism>
<reference evidence="2" key="1">
    <citation type="journal article" date="2014" name="Front. Microbiol.">
        <title>High frequency of phylogenetically diverse reductive dehalogenase-homologous genes in deep subseafloor sedimentary metagenomes.</title>
        <authorList>
            <person name="Kawai M."/>
            <person name="Futagami T."/>
            <person name="Toyoda A."/>
            <person name="Takaki Y."/>
            <person name="Nishi S."/>
            <person name="Hori S."/>
            <person name="Arai W."/>
            <person name="Tsubouchi T."/>
            <person name="Morono Y."/>
            <person name="Uchiyama I."/>
            <person name="Ito T."/>
            <person name="Fujiyama A."/>
            <person name="Inagaki F."/>
            <person name="Takami H."/>
        </authorList>
    </citation>
    <scope>NUCLEOTIDE SEQUENCE</scope>
    <source>
        <strain evidence="2">Expedition CK06-06</strain>
    </source>
</reference>
<protein>
    <submittedName>
        <fullName evidence="2">Uncharacterized protein</fullName>
    </submittedName>
</protein>
<feature type="non-terminal residue" evidence="2">
    <location>
        <position position="251"/>
    </location>
</feature>
<keyword evidence="1" id="KW-0472">Membrane</keyword>
<keyword evidence="1" id="KW-1133">Transmembrane helix</keyword>
<dbReference type="EMBL" id="BARU01036493">
    <property type="protein sequence ID" value="GAH89768.1"/>
    <property type="molecule type" value="Genomic_DNA"/>
</dbReference>
<gene>
    <name evidence="2" type="ORF">S03H2_56979</name>
</gene>
<name>X1L6H1_9ZZZZ</name>
<feature type="non-terminal residue" evidence="2">
    <location>
        <position position="1"/>
    </location>
</feature>
<evidence type="ECO:0000256" key="1">
    <source>
        <dbReference type="SAM" id="Phobius"/>
    </source>
</evidence>
<keyword evidence="1" id="KW-0812">Transmembrane</keyword>